<dbReference type="Gene3D" id="3.40.1090.10">
    <property type="entry name" value="Cytosolic phospholipase A2 catalytic domain"/>
    <property type="match status" value="1"/>
</dbReference>
<accession>A0A2K1NX88</accession>
<name>A0A2K1NX88_9BACT</name>
<dbReference type="EMBL" id="AZRL01000022">
    <property type="protein sequence ID" value="PNR95129.1"/>
    <property type="molecule type" value="Genomic_DNA"/>
</dbReference>
<comment type="caution">
    <text evidence="3">The sequence shown here is derived from an EMBL/GenBank/DDBJ whole genome shotgun (WGS) entry which is preliminary data.</text>
</comment>
<sequence>MNLVMGGSFEGFYWESGVLEFITKKEKDLNLYTSGLGSLKGLFYSLHGVNFFGRLKDFIYEKNNPLGEIITSTELYNSRYAQTTALIRLGRGKMSLYNPDNLKTFLEDYFGNQTLSSLGKNISFEVFELKSRKAITLKNNTRIVDMLMMELAFPPYYSYYEYQGGFFIPTSYISFVPQKFPKDAVIISFDPILTYPYPKNTVEILLKVSYSRTLKNYRLLTEGFNTIEPQKRLKNYFNMSAFFEGQNQANVFLEAKV</sequence>
<evidence type="ECO:0000256" key="1">
    <source>
        <dbReference type="ARBA" id="ARBA00023098"/>
    </source>
</evidence>
<dbReference type="InterPro" id="IPR016035">
    <property type="entry name" value="Acyl_Trfase/lysoPLipase"/>
</dbReference>
<evidence type="ECO:0000313" key="3">
    <source>
        <dbReference type="EMBL" id="PNR95129.1"/>
    </source>
</evidence>
<dbReference type="AlphaFoldDB" id="A0A2K1NX88"/>
<proteinExistence type="predicted"/>
<keyword evidence="1" id="KW-0443">Lipid metabolism</keyword>
<dbReference type="Proteomes" id="UP000236434">
    <property type="component" value="Unassembled WGS sequence"/>
</dbReference>
<dbReference type="OrthoDB" id="46913at2"/>
<evidence type="ECO:0000259" key="2">
    <source>
        <dbReference type="Pfam" id="PF01734"/>
    </source>
</evidence>
<dbReference type="SUPFAM" id="SSF52151">
    <property type="entry name" value="FabD/lysophospholipase-like"/>
    <property type="match status" value="1"/>
</dbReference>
<dbReference type="Pfam" id="PF01734">
    <property type="entry name" value="Patatin"/>
    <property type="match status" value="1"/>
</dbReference>
<feature type="domain" description="PNPLA" evidence="2">
    <location>
        <begin position="3"/>
        <end position="168"/>
    </location>
</feature>
<dbReference type="GO" id="GO:0006629">
    <property type="term" value="P:lipid metabolic process"/>
    <property type="evidence" value="ECO:0007669"/>
    <property type="project" value="UniProtKB-KW"/>
</dbReference>
<evidence type="ECO:0000313" key="4">
    <source>
        <dbReference type="Proteomes" id="UP000236434"/>
    </source>
</evidence>
<reference evidence="3 4" key="1">
    <citation type="submission" date="2013-12" db="EMBL/GenBank/DDBJ databases">
        <title>Comparative genomics of Petrotoga isolates.</title>
        <authorList>
            <person name="Nesbo C.L."/>
            <person name="Charchuk R."/>
            <person name="Chow K."/>
        </authorList>
    </citation>
    <scope>NUCLEOTIDE SEQUENCE [LARGE SCALE GENOMIC DNA]</scope>
    <source>
        <strain evidence="3 4">DSM 13574</strain>
    </source>
</reference>
<gene>
    <name evidence="3" type="ORF">X929_08515</name>
</gene>
<protein>
    <recommendedName>
        <fullName evidence="2">PNPLA domain-containing protein</fullName>
    </recommendedName>
</protein>
<organism evidence="3 4">
    <name type="scientific">Petrotoga olearia DSM 13574</name>
    <dbReference type="NCBI Taxonomy" id="1122955"/>
    <lineage>
        <taxon>Bacteria</taxon>
        <taxon>Thermotogati</taxon>
        <taxon>Thermotogota</taxon>
        <taxon>Thermotogae</taxon>
        <taxon>Petrotogales</taxon>
        <taxon>Petrotogaceae</taxon>
        <taxon>Petrotoga</taxon>
    </lineage>
</organism>
<dbReference type="RefSeq" id="WP_103067554.1">
    <property type="nucleotide sequence ID" value="NZ_AZRL01000022.1"/>
</dbReference>
<dbReference type="InterPro" id="IPR002641">
    <property type="entry name" value="PNPLA_dom"/>
</dbReference>